<proteinExistence type="predicted"/>
<dbReference type="EMBL" id="JAQMWT010000415">
    <property type="protein sequence ID" value="KAJ8601626.1"/>
    <property type="molecule type" value="Genomic_DNA"/>
</dbReference>
<evidence type="ECO:0000313" key="2">
    <source>
        <dbReference type="EMBL" id="KAJ8601626.1"/>
    </source>
</evidence>
<keyword evidence="1" id="KW-0472">Membrane</keyword>
<feature type="transmembrane region" description="Helical" evidence="1">
    <location>
        <begin position="423"/>
        <end position="444"/>
    </location>
</feature>
<sequence length="497" mass="55204">MRLQQLAIVVAAASRLGVVEIPAVRKGLSNQRMRVIQDVVSAMTLDLAVRLPQALSSRRGCHYESTCYLDYQRSLRFWDVFDREATLEGLRKLGARVVEVPSAGDARVVEVPSAGDARVAPLRWPLVHSDLAAQAPSVARWVRGEGNVSFSIANPEYCCLLLLPDSTRAVTLVAGVNDALVAAKRTRDHAGLVLSAYRARLGRKGAKTCAVHWRDDDDFVVSNHKLDRSAYARAMAQAIGSLDHCGGALLVLGDIPTRRLRPLLNTMNAAYCDIRRVSNYSASCLPTRRLYTKQTLLRSMNWSKEYDGWDDLLGMVDFELGTLVDSFVGSPFSSFSVLIAVARGDTKRPPLAAVDRKHTLMPETIDVDDSLAQLFRIQFPYSWATVQRDPCAAFRAMSDKYAKRLDAKPSCVFDQPPPRPFDLVKICIVLLLALLLTLALARVLRVRRPVLYARKLSPVEDHRSIAVRRINWTNPHRAAPAPSSQNARPHPILQLDI</sequence>
<keyword evidence="1" id="KW-1133">Transmembrane helix</keyword>
<keyword evidence="1" id="KW-0812">Transmembrane</keyword>
<evidence type="ECO:0000256" key="1">
    <source>
        <dbReference type="SAM" id="Phobius"/>
    </source>
</evidence>
<accession>A0AAD7UB20</accession>
<evidence type="ECO:0000313" key="3">
    <source>
        <dbReference type="Proteomes" id="UP001230188"/>
    </source>
</evidence>
<dbReference type="AlphaFoldDB" id="A0AAD7UB20"/>
<dbReference type="Proteomes" id="UP001230188">
    <property type="component" value="Unassembled WGS sequence"/>
</dbReference>
<name>A0AAD7UB20_9STRA</name>
<keyword evidence="3" id="KW-1185">Reference proteome</keyword>
<gene>
    <name evidence="2" type="ORF">CTAYLR_007260</name>
</gene>
<protein>
    <submittedName>
        <fullName evidence="2">Uncharacterized protein</fullName>
    </submittedName>
</protein>
<comment type="caution">
    <text evidence="2">The sequence shown here is derived from an EMBL/GenBank/DDBJ whole genome shotgun (WGS) entry which is preliminary data.</text>
</comment>
<reference evidence="2" key="1">
    <citation type="submission" date="2023-01" db="EMBL/GenBank/DDBJ databases">
        <title>Metagenome sequencing of chrysophaentin producing Chrysophaeum taylorii.</title>
        <authorList>
            <person name="Davison J."/>
            <person name="Bewley C."/>
        </authorList>
    </citation>
    <scope>NUCLEOTIDE SEQUENCE</scope>
    <source>
        <strain evidence="2">NIES-1699</strain>
    </source>
</reference>
<organism evidence="2 3">
    <name type="scientific">Chrysophaeum taylorii</name>
    <dbReference type="NCBI Taxonomy" id="2483200"/>
    <lineage>
        <taxon>Eukaryota</taxon>
        <taxon>Sar</taxon>
        <taxon>Stramenopiles</taxon>
        <taxon>Ochrophyta</taxon>
        <taxon>Pelagophyceae</taxon>
        <taxon>Pelagomonadales</taxon>
        <taxon>Pelagomonadaceae</taxon>
        <taxon>Chrysophaeum</taxon>
    </lineage>
</organism>